<proteinExistence type="predicted"/>
<keyword evidence="3" id="KW-0961">Cell wall biogenesis/degradation</keyword>
<dbReference type="PROSITE" id="PS50911">
    <property type="entry name" value="CHAP"/>
    <property type="match status" value="1"/>
</dbReference>
<dbReference type="GO" id="GO:0008932">
    <property type="term" value="F:lytic endotransglycosylase activity"/>
    <property type="evidence" value="ECO:0007669"/>
    <property type="project" value="TreeGrafter"/>
</dbReference>
<evidence type="ECO:0000256" key="2">
    <source>
        <dbReference type="ARBA" id="ARBA00022801"/>
    </source>
</evidence>
<accession>A0A239ZYI1</accession>
<feature type="domain" description="LysM" evidence="7">
    <location>
        <begin position="71"/>
        <end position="114"/>
    </location>
</feature>
<dbReference type="Pfam" id="PF01476">
    <property type="entry name" value="LysM"/>
    <property type="match status" value="2"/>
</dbReference>
<evidence type="ECO:0000313" key="9">
    <source>
        <dbReference type="Proteomes" id="UP000242084"/>
    </source>
</evidence>
<evidence type="ECO:0000256" key="3">
    <source>
        <dbReference type="ARBA" id="ARBA00023316"/>
    </source>
</evidence>
<evidence type="ECO:0000256" key="1">
    <source>
        <dbReference type="ARBA" id="ARBA00022729"/>
    </source>
</evidence>
<dbReference type="InterPro" id="IPR001387">
    <property type="entry name" value="Cro/C1-type_HTH"/>
</dbReference>
<feature type="region of interest" description="Disordered" evidence="4">
    <location>
        <begin position="157"/>
        <end position="198"/>
    </location>
</feature>
<evidence type="ECO:0000259" key="5">
    <source>
        <dbReference type="PROSITE" id="PS50911"/>
    </source>
</evidence>
<gene>
    <name evidence="8" type="primary">ssaA2_5</name>
    <name evidence="8" type="ORF">SAMEA4384403_02059</name>
</gene>
<dbReference type="Gene3D" id="3.90.1720.10">
    <property type="entry name" value="endopeptidase domain like (from Nostoc punctiforme)"/>
    <property type="match status" value="1"/>
</dbReference>
<reference evidence="8 9" key="1">
    <citation type="submission" date="2017-06" db="EMBL/GenBank/DDBJ databases">
        <authorList>
            <consortium name="Pathogen Informatics"/>
        </authorList>
    </citation>
    <scope>NUCLEOTIDE SEQUENCE [LARGE SCALE GENOMIC DNA]</scope>
    <source>
        <strain evidence="8 9">NCTC13839</strain>
    </source>
</reference>
<feature type="domain" description="HTH cro/C1-type" evidence="6">
    <location>
        <begin position="79"/>
        <end position="95"/>
    </location>
</feature>
<feature type="compositionally biased region" description="Polar residues" evidence="4">
    <location>
        <begin position="172"/>
        <end position="198"/>
    </location>
</feature>
<dbReference type="AlphaFoldDB" id="A0A239ZYI1"/>
<dbReference type="PROSITE" id="PS51782">
    <property type="entry name" value="LYSM"/>
    <property type="match status" value="2"/>
</dbReference>
<dbReference type="RefSeq" id="WP_095089221.1">
    <property type="nucleotide sequence ID" value="NZ_BMDM01000001.1"/>
</dbReference>
<dbReference type="EMBL" id="LT906462">
    <property type="protein sequence ID" value="SNV75803.1"/>
    <property type="molecule type" value="Genomic_DNA"/>
</dbReference>
<dbReference type="InterPro" id="IPR036779">
    <property type="entry name" value="LysM_dom_sf"/>
</dbReference>
<dbReference type="CDD" id="cd00118">
    <property type="entry name" value="LysM"/>
    <property type="match status" value="2"/>
</dbReference>
<keyword evidence="9" id="KW-1185">Reference proteome</keyword>
<keyword evidence="1" id="KW-0732">Signal</keyword>
<dbReference type="Proteomes" id="UP000242084">
    <property type="component" value="Chromosome 1"/>
</dbReference>
<feature type="compositionally biased region" description="Low complexity" evidence="4">
    <location>
        <begin position="157"/>
        <end position="171"/>
    </location>
</feature>
<organism evidence="8 9">
    <name type="scientific">Mammaliicoccus stepanovicii</name>
    <dbReference type="NCBI Taxonomy" id="643214"/>
    <lineage>
        <taxon>Bacteria</taxon>
        <taxon>Bacillati</taxon>
        <taxon>Bacillota</taxon>
        <taxon>Bacilli</taxon>
        <taxon>Bacillales</taxon>
        <taxon>Staphylococcaceae</taxon>
        <taxon>Mammaliicoccus</taxon>
    </lineage>
</organism>
<evidence type="ECO:0000259" key="7">
    <source>
        <dbReference type="PROSITE" id="PS51782"/>
    </source>
</evidence>
<feature type="domain" description="LysM" evidence="7">
    <location>
        <begin position="25"/>
        <end position="70"/>
    </location>
</feature>
<dbReference type="PROSITE" id="PS50943">
    <property type="entry name" value="HTH_CROC1"/>
    <property type="match status" value="1"/>
</dbReference>
<dbReference type="SUPFAM" id="SSF54106">
    <property type="entry name" value="LysM domain"/>
    <property type="match status" value="2"/>
</dbReference>
<feature type="domain" description="Peptidase C51" evidence="5">
    <location>
        <begin position="186"/>
        <end position="305"/>
    </location>
</feature>
<dbReference type="InterPro" id="IPR009148">
    <property type="entry name" value="PcsB-like"/>
</dbReference>
<name>A0A239ZYI1_9STAP</name>
<dbReference type="KEGG" id="sste:SAMEA4384403_2059"/>
<keyword evidence="2" id="KW-0378">Hydrolase</keyword>
<evidence type="ECO:0000256" key="4">
    <source>
        <dbReference type="SAM" id="MobiDB-lite"/>
    </source>
</evidence>
<sequence>MKKTLITLASVTALTTIPQDTVSAAQHEVKPGETLESIAQTYGTSISELKELNNITLDVTAGQNIQVLKDDVYTVREGDTLNKISKKFNVTVSDLKQWNNLDSDIIVLGSKLIISKDVQVTTGDATQAATAEPTEFTINLPETITEGSNNVIREQTTYNSNSESTTTQYSTPTFNTDNGGNHSENNYQTSQTSYSRPTSGGGANLYTAGQCTYYAFSKRPDLGNLWGNANNWASAASSAGYTVNNSPKAGAILQTTAGGYGHVAYVEGVNSDGSVRVSEMNYQGVGVVSSRTISASAAGSYNYIH</sequence>
<dbReference type="Gene3D" id="3.10.350.10">
    <property type="entry name" value="LysM domain"/>
    <property type="match status" value="2"/>
</dbReference>
<dbReference type="PANTHER" id="PTHR33734">
    <property type="entry name" value="LYSM DOMAIN-CONTAINING GPI-ANCHORED PROTEIN 2"/>
    <property type="match status" value="1"/>
</dbReference>
<dbReference type="SUPFAM" id="SSF54001">
    <property type="entry name" value="Cysteine proteinases"/>
    <property type="match status" value="1"/>
</dbReference>
<dbReference type="InterPro" id="IPR038765">
    <property type="entry name" value="Papain-like_cys_pep_sf"/>
</dbReference>
<dbReference type="InterPro" id="IPR007921">
    <property type="entry name" value="CHAP_dom"/>
</dbReference>
<dbReference type="OrthoDB" id="2409959at2"/>
<dbReference type="PANTHER" id="PTHR33734:SF22">
    <property type="entry name" value="MEMBRANE-BOUND LYTIC MUREIN TRANSGLYCOSYLASE D"/>
    <property type="match status" value="1"/>
</dbReference>
<dbReference type="SMART" id="SM00257">
    <property type="entry name" value="LysM"/>
    <property type="match status" value="2"/>
</dbReference>
<dbReference type="InterPro" id="IPR018392">
    <property type="entry name" value="LysM"/>
</dbReference>
<dbReference type="PRINTS" id="PR01852">
    <property type="entry name" value="SIBAPROTEIN"/>
</dbReference>
<dbReference type="GO" id="GO:0071555">
    <property type="term" value="P:cell wall organization"/>
    <property type="evidence" value="ECO:0007669"/>
    <property type="project" value="UniProtKB-KW"/>
</dbReference>
<protein>
    <submittedName>
        <fullName evidence="8">Putative LysM family protein</fullName>
    </submittedName>
</protein>
<evidence type="ECO:0000259" key="6">
    <source>
        <dbReference type="PROSITE" id="PS50943"/>
    </source>
</evidence>
<evidence type="ECO:0000313" key="8">
    <source>
        <dbReference type="EMBL" id="SNV75803.1"/>
    </source>
</evidence>
<dbReference type="Pfam" id="PF05257">
    <property type="entry name" value="CHAP"/>
    <property type="match status" value="1"/>
</dbReference>
<dbReference type="GO" id="GO:0016787">
    <property type="term" value="F:hydrolase activity"/>
    <property type="evidence" value="ECO:0007669"/>
    <property type="project" value="UniProtKB-KW"/>
</dbReference>